<evidence type="ECO:0000313" key="1">
    <source>
        <dbReference type="EMBL" id="ALO25039.1"/>
    </source>
</evidence>
<dbReference type="Proteomes" id="UP000058857">
    <property type="component" value="Chromosome 1"/>
</dbReference>
<evidence type="ECO:0000313" key="2">
    <source>
        <dbReference type="Proteomes" id="UP000058857"/>
    </source>
</evidence>
<accession>A0A0S2IMZ1</accession>
<sequence length="43" mass="5492">MIDSEIEKEVGLLNVKDRLFYFYSKDRKRFFRNKTPRWMRHLQ</sequence>
<protein>
    <submittedName>
        <fullName evidence="1">Uncharacterized protein</fullName>
    </submittedName>
</protein>
<dbReference type="EMBL" id="CP012029">
    <property type="protein sequence ID" value="ALO25039.1"/>
    <property type="molecule type" value="Genomic_DNA"/>
</dbReference>
<name>A0A0S2IMZ1_LEPBO</name>
<organism evidence="1">
    <name type="scientific">Leptospira borgpetersenii serovar Ballum</name>
    <dbReference type="NCBI Taxonomy" id="280505"/>
    <lineage>
        <taxon>Bacteria</taxon>
        <taxon>Pseudomonadati</taxon>
        <taxon>Spirochaetota</taxon>
        <taxon>Spirochaetia</taxon>
        <taxon>Leptospirales</taxon>
        <taxon>Leptospiraceae</taxon>
        <taxon>Leptospira</taxon>
    </lineage>
</organism>
<reference evidence="1 2" key="1">
    <citation type="journal article" date="2015" name="PLoS Negl. Trop. Dis.">
        <title>Distribution of Plasmids in Distinct Leptospira Pathogenic Species.</title>
        <authorList>
            <person name="Wang Y."/>
            <person name="Zhuang X."/>
            <person name="Zhong Y."/>
            <person name="Zhang C."/>
            <person name="Zhang Y."/>
            <person name="Zeng L."/>
            <person name="Zhu Y."/>
            <person name="He P."/>
            <person name="Dong K."/>
            <person name="Pal U."/>
            <person name="Guo X."/>
            <person name="Qin J."/>
        </authorList>
    </citation>
    <scope>NUCLEOTIDE SEQUENCE [LARGE SCALE GENOMIC DNA]</scope>
    <source>
        <strain evidence="1 2">56604</strain>
    </source>
</reference>
<proteinExistence type="predicted"/>
<gene>
    <name evidence="1" type="ORF">LBBP_00705</name>
</gene>
<dbReference type="AlphaFoldDB" id="A0A0S2IMZ1"/>